<gene>
    <name evidence="1" type="ORF">BSTOLATCC_MIC63762</name>
</gene>
<proteinExistence type="predicted"/>
<dbReference type="Proteomes" id="UP001162131">
    <property type="component" value="Unassembled WGS sequence"/>
</dbReference>
<evidence type="ECO:0000313" key="2">
    <source>
        <dbReference type="Proteomes" id="UP001162131"/>
    </source>
</evidence>
<dbReference type="EMBL" id="CAJZBQ010000062">
    <property type="protein sequence ID" value="CAG9335285.1"/>
    <property type="molecule type" value="Genomic_DNA"/>
</dbReference>
<protein>
    <submittedName>
        <fullName evidence="1">Uncharacterized protein</fullName>
    </submittedName>
</protein>
<evidence type="ECO:0000313" key="1">
    <source>
        <dbReference type="EMBL" id="CAG9335285.1"/>
    </source>
</evidence>
<organism evidence="1 2">
    <name type="scientific">Blepharisma stoltei</name>
    <dbReference type="NCBI Taxonomy" id="1481888"/>
    <lineage>
        <taxon>Eukaryota</taxon>
        <taxon>Sar</taxon>
        <taxon>Alveolata</taxon>
        <taxon>Ciliophora</taxon>
        <taxon>Postciliodesmatophora</taxon>
        <taxon>Heterotrichea</taxon>
        <taxon>Heterotrichida</taxon>
        <taxon>Blepharismidae</taxon>
        <taxon>Blepharisma</taxon>
    </lineage>
</organism>
<keyword evidence="2" id="KW-1185">Reference proteome</keyword>
<dbReference type="AlphaFoldDB" id="A0AAU9KHV2"/>
<reference evidence="1" key="1">
    <citation type="submission" date="2021-09" db="EMBL/GenBank/DDBJ databases">
        <authorList>
            <consortium name="AG Swart"/>
            <person name="Singh M."/>
            <person name="Singh A."/>
            <person name="Seah K."/>
            <person name="Emmerich C."/>
        </authorList>
    </citation>
    <scope>NUCLEOTIDE SEQUENCE</scope>
    <source>
        <strain evidence="1">ATCC30299</strain>
    </source>
</reference>
<accession>A0AAU9KHV2</accession>
<comment type="caution">
    <text evidence="1">The sequence shown here is derived from an EMBL/GenBank/DDBJ whole genome shotgun (WGS) entry which is preliminary data.</text>
</comment>
<sequence>MLFYIPSCSMLKGNLTVSSHEADDPLILIEQGLIFLKFIDRHYQRKVDDIENNHRKLMSLVNTLYIFGFTRR</sequence>
<name>A0AAU9KHV2_9CILI</name>